<evidence type="ECO:0000256" key="2">
    <source>
        <dbReference type="SAM" id="SignalP"/>
    </source>
</evidence>
<keyword evidence="2" id="KW-0732">Signal</keyword>
<dbReference type="OrthoDB" id="8663915at2"/>
<evidence type="ECO:0000313" key="4">
    <source>
        <dbReference type="Proteomes" id="UP000238261"/>
    </source>
</evidence>
<evidence type="ECO:0008006" key="5">
    <source>
        <dbReference type="Google" id="ProtNLM"/>
    </source>
</evidence>
<feature type="signal peptide" evidence="2">
    <location>
        <begin position="1"/>
        <end position="34"/>
    </location>
</feature>
<organism evidence="3 4">
    <name type="scientific">Xanthomonas hyacinthi</name>
    <dbReference type="NCBI Taxonomy" id="56455"/>
    <lineage>
        <taxon>Bacteria</taxon>
        <taxon>Pseudomonadati</taxon>
        <taxon>Pseudomonadota</taxon>
        <taxon>Gammaproteobacteria</taxon>
        <taxon>Lysobacterales</taxon>
        <taxon>Lysobacteraceae</taxon>
        <taxon>Xanthomonas</taxon>
    </lineage>
</organism>
<keyword evidence="4" id="KW-1185">Reference proteome</keyword>
<comment type="caution">
    <text evidence="3">The sequence shown here is derived from an EMBL/GenBank/DDBJ whole genome shotgun (WGS) entry which is preliminary data.</text>
</comment>
<reference evidence="4" key="1">
    <citation type="submission" date="2016-08" db="EMBL/GenBank/DDBJ databases">
        <authorList>
            <person name="Merda D."/>
            <person name="Briand M."/>
            <person name="Taghouti G."/>
            <person name="Carrere S."/>
            <person name="Gouzy J."/>
            <person name="Portier P."/>
            <person name="Jacques M.-A."/>
            <person name="Fischer-Le Saux M."/>
        </authorList>
    </citation>
    <scope>NUCLEOTIDE SEQUENCE [LARGE SCALE GENOMIC DNA]</scope>
    <source>
        <strain evidence="4">CFBP1156</strain>
    </source>
</reference>
<dbReference type="AlphaFoldDB" id="A0A2S7EVY8"/>
<proteinExistence type="predicted"/>
<feature type="region of interest" description="Disordered" evidence="1">
    <location>
        <begin position="37"/>
        <end position="68"/>
    </location>
</feature>
<dbReference type="PROSITE" id="PS51257">
    <property type="entry name" value="PROKAR_LIPOPROTEIN"/>
    <property type="match status" value="1"/>
</dbReference>
<protein>
    <recommendedName>
        <fullName evidence="5">Lipoprotein</fullName>
    </recommendedName>
</protein>
<evidence type="ECO:0000256" key="1">
    <source>
        <dbReference type="SAM" id="MobiDB-lite"/>
    </source>
</evidence>
<name>A0A2S7EVY8_9XANT</name>
<gene>
    <name evidence="3" type="ORF">XhyaCFBP1156_11490</name>
</gene>
<evidence type="ECO:0000313" key="3">
    <source>
        <dbReference type="EMBL" id="PPU97293.1"/>
    </source>
</evidence>
<accession>A0A2S7EVY8</accession>
<sequence length="316" mass="32754">MSAPRTPKDAVMRLAKTALWAATLLLLGGCTDKAADTAPAGTQAQPAATAAAAPAPTSAATQPEPVGVEVPAPGQVLADIYGLKGDGSASYTIDNGAVASFWYGYRFDLGGKQYYTGFANAGPEKYGKSEEETTPDPAVGVSISQATYVLDNADGKPVWTLFHAQQWAGDFGGNEKADALDQKRKPQSTQTKDGHLLLALPTTHFADGITSSGFAVFTFDPNKNDLGDYKGWVYLGTVATGEDNGAACDDEGTMKCASSTGTLSFEPGSGPVPSLRVAMSGTAIAGPGKVRSLGAADVVTYTYDAAKHRYTPPLDR</sequence>
<feature type="chain" id="PRO_5015406502" description="Lipoprotein" evidence="2">
    <location>
        <begin position="35"/>
        <end position="316"/>
    </location>
</feature>
<dbReference type="EMBL" id="MDEG01000009">
    <property type="protein sequence ID" value="PPU97293.1"/>
    <property type="molecule type" value="Genomic_DNA"/>
</dbReference>
<dbReference type="Proteomes" id="UP000238261">
    <property type="component" value="Unassembled WGS sequence"/>
</dbReference>